<sequence>MCSSIHIRAPPAPQQKLRSACRGISVSDAPEAPISSRGAS</sequence>
<comment type="caution">
    <text evidence="2">The sequence shown here is derived from an EMBL/GenBank/DDBJ whole genome shotgun (WGS) entry which is preliminary data.</text>
</comment>
<reference evidence="2" key="1">
    <citation type="submission" date="2014-01" db="EMBL/GenBank/DDBJ databases">
        <authorList>
            <person name="Brown-Elliot B."/>
            <person name="Wallace R."/>
            <person name="Lenaerts A."/>
            <person name="Ordway D."/>
            <person name="DeGroote M.A."/>
            <person name="Parker T."/>
            <person name="Sizemore C."/>
            <person name="Tallon L.J."/>
            <person name="Sadzewicz L.K."/>
            <person name="Sengamalay N."/>
            <person name="Fraser C.M."/>
            <person name="Hine E."/>
            <person name="Shefchek K.A."/>
            <person name="Das S.P."/>
            <person name="Tettelin H."/>
        </authorList>
    </citation>
    <scope>NUCLEOTIDE SEQUENCE [LARGE SCALE GENOMIC DNA]</scope>
    <source>
        <strain evidence="2">4042</strain>
    </source>
</reference>
<name>X7ZB16_MYCXE</name>
<evidence type="ECO:0000256" key="1">
    <source>
        <dbReference type="SAM" id="MobiDB-lite"/>
    </source>
</evidence>
<evidence type="ECO:0000313" key="2">
    <source>
        <dbReference type="EMBL" id="EUA15948.1"/>
    </source>
</evidence>
<protein>
    <submittedName>
        <fullName evidence="2">Putative iron-sulfur-binding reductase domain protein</fullName>
    </submittedName>
</protein>
<dbReference type="AlphaFoldDB" id="X7ZB16"/>
<proteinExistence type="predicted"/>
<organism evidence="2">
    <name type="scientific">Mycobacterium xenopi 4042</name>
    <dbReference type="NCBI Taxonomy" id="1299334"/>
    <lineage>
        <taxon>Bacteria</taxon>
        <taxon>Bacillati</taxon>
        <taxon>Actinomycetota</taxon>
        <taxon>Actinomycetes</taxon>
        <taxon>Mycobacteriales</taxon>
        <taxon>Mycobacteriaceae</taxon>
        <taxon>Mycobacterium</taxon>
    </lineage>
</organism>
<feature type="region of interest" description="Disordered" evidence="1">
    <location>
        <begin position="1"/>
        <end position="20"/>
    </location>
</feature>
<accession>X7ZB16</accession>
<dbReference type="EMBL" id="JAOB01000080">
    <property type="protein sequence ID" value="EUA15948.1"/>
    <property type="molecule type" value="Genomic_DNA"/>
</dbReference>
<gene>
    <name evidence="2" type="ORF">I553_0922</name>
</gene>